<sequence>MSNVPPELARKLANGQVILFVGAGVSMSLKLPSYSALIREIGGHLGFDGAIFEGFGDYLTLAEYYHLQKKGLQELQRHLQANWNVPEREVAASPVHRALVELGCTSIYTTNFESFLERAHRAMARPYKRILSVKDMVDVHHEAVQIIKLHGDLTVPSGMVFTESSYFERLSFESPLDVKLRADALGKSLLFIGYSLSDINIRYLMYRLQMQWEQEPEQGVRPKSYVFLTRPNAVQAEVLRSRGVEAIVGDGADPTASLASFLNQLRTDANGLGKELPSGKTKRKKST</sequence>
<dbReference type="Gene3D" id="3.40.50.1220">
    <property type="entry name" value="TPP-binding domain"/>
    <property type="match status" value="1"/>
</dbReference>
<reference evidence="2" key="1">
    <citation type="submission" date="2016-10" db="EMBL/GenBank/DDBJ databases">
        <authorList>
            <person name="Varghese N."/>
            <person name="Submissions S."/>
        </authorList>
    </citation>
    <scope>NUCLEOTIDE SEQUENCE [LARGE SCALE GENOMIC DNA]</scope>
    <source>
        <strain evidence="2">DSM 7481</strain>
    </source>
</reference>
<accession>A0A1I1ZL50</accession>
<protein>
    <submittedName>
        <fullName evidence="1">SIR2-like domain-containing protein</fullName>
    </submittedName>
</protein>
<dbReference type="EMBL" id="FOMQ01000030">
    <property type="protein sequence ID" value="SFE32436.1"/>
    <property type="molecule type" value="Genomic_DNA"/>
</dbReference>
<dbReference type="Pfam" id="PF13289">
    <property type="entry name" value="SIR2_2"/>
    <property type="match status" value="1"/>
</dbReference>
<dbReference type="InterPro" id="IPR029035">
    <property type="entry name" value="DHS-like_NAD/FAD-binding_dom"/>
</dbReference>
<keyword evidence="2" id="KW-1185">Reference proteome</keyword>
<proteinExistence type="predicted"/>
<organism evidence="1 2">
    <name type="scientific">Paracidovorax konjaci</name>
    <dbReference type="NCBI Taxonomy" id="32040"/>
    <lineage>
        <taxon>Bacteria</taxon>
        <taxon>Pseudomonadati</taxon>
        <taxon>Pseudomonadota</taxon>
        <taxon>Betaproteobacteria</taxon>
        <taxon>Burkholderiales</taxon>
        <taxon>Comamonadaceae</taxon>
        <taxon>Paracidovorax</taxon>
    </lineage>
</organism>
<evidence type="ECO:0000313" key="1">
    <source>
        <dbReference type="EMBL" id="SFE32436.1"/>
    </source>
</evidence>
<dbReference type="SUPFAM" id="SSF52467">
    <property type="entry name" value="DHS-like NAD/FAD-binding domain"/>
    <property type="match status" value="1"/>
</dbReference>
<name>A0A1I1ZL50_9BURK</name>
<dbReference type="RefSeq" id="WP_092957936.1">
    <property type="nucleotide sequence ID" value="NZ_FOMQ01000030.1"/>
</dbReference>
<dbReference type="AlphaFoldDB" id="A0A1I1ZL50"/>
<dbReference type="InterPro" id="IPR014583">
    <property type="entry name" value="Uncharacterised_Sir2-like"/>
</dbReference>
<dbReference type="Proteomes" id="UP000199517">
    <property type="component" value="Unassembled WGS sequence"/>
</dbReference>
<gene>
    <name evidence="1" type="ORF">SAMN04489710_1303</name>
</gene>
<dbReference type="OrthoDB" id="7221817at2"/>
<dbReference type="STRING" id="32040.SAMN04489710_1303"/>
<evidence type="ECO:0000313" key="2">
    <source>
        <dbReference type="Proteomes" id="UP000199517"/>
    </source>
</evidence>
<dbReference type="PIRSF" id="PIRSF033541">
    <property type="entry name" value="ORF25P_Sir2"/>
    <property type="match status" value="1"/>
</dbReference>